<sequence length="694" mass="79194">MYHPNTSPNSQPPLPRLPVVPIRKQQPEKSERKRTKKSRACDLCRRKKIRCDYDQDYPQHSCSSCKSYGKDCTFNEAAKKRGPPKGYVEGLESRLRRMEKLLLTVAENGNLPPEVLRATSELAESSSEKEESPNSDLTEEAQSPNKKPSVAQKMEDGSEEGATRIPTCDSSEPFSYVGSSSGIYLLSRLFTRDTAHMDRKEKEALPRPLDDNEEDLMVARFGGDPLNKLGFGRILNPDWKMPPKDLTDHLIQMYFKRINTMLPILDEDSFYQEYRKANHASTFIPIIMAICRGSCRLLEEDDFLVQKYKIDRAHFFRDIQKQMDTYFEVDFLQPKIETIQVLLIQASNTEKWGIESSDWITTSIAVKMAQDLGLHRANTQHQGVPKKDMEAKKRLWWSAYIIDRWVCASLGRPLTISDADCDIDHPDPNDQKYALFFYMVKLSCILGDVLRALCSPRARLMSEKGIGLENISRSLEQMLLEWKRLLPPHLSLSEFELHRISRKDLDIEFKAKLSNGGLCVVTPRIASQLQMAYIAVYLLIKRPFISMGIGNGSTVKMPVECQNAIKIAVDLFDVMRITDLLCNWSLGSYWLSQTQMLLLLNFRNVDTGLSAESKRFSERFKTRHHPSIVPFLELVSSVISGEGNHDTNSNDSHSSTSNKNIVTSVDQQQSLWEASNGIEWQEMVKLLAETGYQI</sequence>
<evidence type="ECO:0000313" key="7">
    <source>
        <dbReference type="EMBL" id="OBZ83667.1"/>
    </source>
</evidence>
<name>A0A1C7N3Q1_9FUNG</name>
<dbReference type="GO" id="GO:0005634">
    <property type="term" value="C:nucleus"/>
    <property type="evidence" value="ECO:0007669"/>
    <property type="project" value="UniProtKB-SubCell"/>
</dbReference>
<evidence type="ECO:0000256" key="1">
    <source>
        <dbReference type="ARBA" id="ARBA00004123"/>
    </source>
</evidence>
<keyword evidence="2" id="KW-0479">Metal-binding</keyword>
<dbReference type="PANTHER" id="PTHR46910:SF3">
    <property type="entry name" value="HALOTOLERANCE PROTEIN 9-RELATED"/>
    <property type="match status" value="1"/>
</dbReference>
<dbReference type="Pfam" id="PF00172">
    <property type="entry name" value="Zn_clus"/>
    <property type="match status" value="1"/>
</dbReference>
<evidence type="ECO:0000259" key="6">
    <source>
        <dbReference type="PROSITE" id="PS50048"/>
    </source>
</evidence>
<dbReference type="AlphaFoldDB" id="A0A1C7N3Q1"/>
<protein>
    <recommendedName>
        <fullName evidence="6">Zn(2)-C6 fungal-type domain-containing protein</fullName>
    </recommendedName>
</protein>
<dbReference type="PROSITE" id="PS00463">
    <property type="entry name" value="ZN2_CY6_FUNGAL_1"/>
    <property type="match status" value="1"/>
</dbReference>
<dbReference type="STRING" id="101091.A0A1C7N3Q1"/>
<dbReference type="GO" id="GO:0000981">
    <property type="term" value="F:DNA-binding transcription factor activity, RNA polymerase II-specific"/>
    <property type="evidence" value="ECO:0007669"/>
    <property type="project" value="InterPro"/>
</dbReference>
<comment type="caution">
    <text evidence="7">The sequence shown here is derived from an EMBL/GenBank/DDBJ whole genome shotgun (WGS) entry which is preliminary data.</text>
</comment>
<dbReference type="GO" id="GO:0008270">
    <property type="term" value="F:zinc ion binding"/>
    <property type="evidence" value="ECO:0007669"/>
    <property type="project" value="InterPro"/>
</dbReference>
<dbReference type="GO" id="GO:0006351">
    <property type="term" value="P:DNA-templated transcription"/>
    <property type="evidence" value="ECO:0007669"/>
    <property type="project" value="InterPro"/>
</dbReference>
<feature type="domain" description="Zn(2)-C6 fungal-type" evidence="6">
    <location>
        <begin position="40"/>
        <end position="74"/>
    </location>
</feature>
<keyword evidence="4" id="KW-0539">Nucleus</keyword>
<dbReference type="SMART" id="SM00906">
    <property type="entry name" value="Fungal_trans"/>
    <property type="match status" value="1"/>
</dbReference>
<comment type="subcellular location">
    <subcellularLocation>
        <location evidence="1">Nucleus</location>
    </subcellularLocation>
</comment>
<dbReference type="Proteomes" id="UP000093000">
    <property type="component" value="Unassembled WGS sequence"/>
</dbReference>
<dbReference type="InParanoid" id="A0A1C7N3Q1"/>
<keyword evidence="3" id="KW-0238">DNA-binding</keyword>
<reference evidence="7 8" key="1">
    <citation type="submission" date="2016-03" db="EMBL/GenBank/DDBJ databases">
        <title>Choanephora cucurbitarum.</title>
        <authorList>
            <person name="Min B."/>
            <person name="Park H."/>
            <person name="Park J.-H."/>
            <person name="Shin H.-D."/>
            <person name="Choi I.-G."/>
        </authorList>
    </citation>
    <scope>NUCLEOTIDE SEQUENCE [LARGE SCALE GENOMIC DNA]</scope>
    <source>
        <strain evidence="7 8">KUS-F28377</strain>
    </source>
</reference>
<feature type="region of interest" description="Disordered" evidence="5">
    <location>
        <begin position="119"/>
        <end position="171"/>
    </location>
</feature>
<dbReference type="FunCoup" id="A0A1C7N3Q1">
    <property type="interactions" value="14"/>
</dbReference>
<dbReference type="InterPro" id="IPR036864">
    <property type="entry name" value="Zn2-C6_fun-type_DNA-bd_sf"/>
</dbReference>
<dbReference type="PANTHER" id="PTHR46910">
    <property type="entry name" value="TRANSCRIPTION FACTOR PDR1"/>
    <property type="match status" value="1"/>
</dbReference>
<dbReference type="CDD" id="cd12148">
    <property type="entry name" value="fungal_TF_MHR"/>
    <property type="match status" value="1"/>
</dbReference>
<feature type="compositionally biased region" description="Polar residues" evidence="5">
    <location>
        <begin position="134"/>
        <end position="146"/>
    </location>
</feature>
<dbReference type="PROSITE" id="PS50048">
    <property type="entry name" value="ZN2_CY6_FUNGAL_2"/>
    <property type="match status" value="1"/>
</dbReference>
<evidence type="ECO:0000256" key="5">
    <source>
        <dbReference type="SAM" id="MobiDB-lite"/>
    </source>
</evidence>
<evidence type="ECO:0000313" key="8">
    <source>
        <dbReference type="Proteomes" id="UP000093000"/>
    </source>
</evidence>
<dbReference type="InterPro" id="IPR001138">
    <property type="entry name" value="Zn2Cys6_DnaBD"/>
</dbReference>
<evidence type="ECO:0000256" key="2">
    <source>
        <dbReference type="ARBA" id="ARBA00022723"/>
    </source>
</evidence>
<evidence type="ECO:0000256" key="4">
    <source>
        <dbReference type="ARBA" id="ARBA00023242"/>
    </source>
</evidence>
<dbReference type="InterPro" id="IPR007219">
    <property type="entry name" value="XnlR_reg_dom"/>
</dbReference>
<proteinExistence type="predicted"/>
<dbReference type="EMBL" id="LUGH01000623">
    <property type="protein sequence ID" value="OBZ83667.1"/>
    <property type="molecule type" value="Genomic_DNA"/>
</dbReference>
<gene>
    <name evidence="7" type="ORF">A0J61_08280</name>
</gene>
<keyword evidence="8" id="KW-1185">Reference proteome</keyword>
<accession>A0A1C7N3Q1</accession>
<dbReference type="SMART" id="SM00066">
    <property type="entry name" value="GAL4"/>
    <property type="match status" value="1"/>
</dbReference>
<dbReference type="OrthoDB" id="39175at2759"/>
<dbReference type="SUPFAM" id="SSF57701">
    <property type="entry name" value="Zn2/Cys6 DNA-binding domain"/>
    <property type="match status" value="1"/>
</dbReference>
<organism evidence="7 8">
    <name type="scientific">Choanephora cucurbitarum</name>
    <dbReference type="NCBI Taxonomy" id="101091"/>
    <lineage>
        <taxon>Eukaryota</taxon>
        <taxon>Fungi</taxon>
        <taxon>Fungi incertae sedis</taxon>
        <taxon>Mucoromycota</taxon>
        <taxon>Mucoromycotina</taxon>
        <taxon>Mucoromycetes</taxon>
        <taxon>Mucorales</taxon>
        <taxon>Mucorineae</taxon>
        <taxon>Choanephoraceae</taxon>
        <taxon>Choanephoroideae</taxon>
        <taxon>Choanephora</taxon>
    </lineage>
</organism>
<dbReference type="Gene3D" id="4.10.240.10">
    <property type="entry name" value="Zn(2)-C6 fungal-type DNA-binding domain"/>
    <property type="match status" value="1"/>
</dbReference>
<dbReference type="InterPro" id="IPR050987">
    <property type="entry name" value="AtrR-like"/>
</dbReference>
<dbReference type="GO" id="GO:0003677">
    <property type="term" value="F:DNA binding"/>
    <property type="evidence" value="ECO:0007669"/>
    <property type="project" value="UniProtKB-KW"/>
</dbReference>
<evidence type="ECO:0000256" key="3">
    <source>
        <dbReference type="ARBA" id="ARBA00023125"/>
    </source>
</evidence>
<feature type="region of interest" description="Disordered" evidence="5">
    <location>
        <begin position="1"/>
        <end position="38"/>
    </location>
</feature>
<dbReference type="CDD" id="cd00067">
    <property type="entry name" value="GAL4"/>
    <property type="match status" value="1"/>
</dbReference>
<dbReference type="Pfam" id="PF04082">
    <property type="entry name" value="Fungal_trans"/>
    <property type="match status" value="1"/>
</dbReference>